<dbReference type="GO" id="GO:0005886">
    <property type="term" value="C:plasma membrane"/>
    <property type="evidence" value="ECO:0007669"/>
    <property type="project" value="TreeGrafter"/>
</dbReference>
<accession>A0AAN9HWQ7</accession>
<name>A0AAN9HWQ7_CROPI</name>
<keyword evidence="3 6" id="KW-0812">Transmembrane</keyword>
<reference evidence="7 8" key="1">
    <citation type="submission" date="2024-01" db="EMBL/GenBank/DDBJ databases">
        <title>The genomes of 5 underutilized Papilionoideae crops provide insights into root nodulation and disease resistanc.</title>
        <authorList>
            <person name="Yuan L."/>
        </authorList>
    </citation>
    <scope>NUCLEOTIDE SEQUENCE [LARGE SCALE GENOMIC DNA]</scope>
    <source>
        <strain evidence="7">ZHUSHIDOU_FW_LH</strain>
        <tissue evidence="7">Leaf</tissue>
    </source>
</reference>
<evidence type="ECO:0000256" key="4">
    <source>
        <dbReference type="ARBA" id="ARBA00022989"/>
    </source>
</evidence>
<evidence type="ECO:0000256" key="2">
    <source>
        <dbReference type="ARBA" id="ARBA00022448"/>
    </source>
</evidence>
<evidence type="ECO:0000256" key="6">
    <source>
        <dbReference type="SAM" id="Phobius"/>
    </source>
</evidence>
<keyword evidence="2" id="KW-0813">Transport</keyword>
<evidence type="ECO:0000256" key="3">
    <source>
        <dbReference type="ARBA" id="ARBA00022692"/>
    </source>
</evidence>
<dbReference type="SUPFAM" id="SSF103473">
    <property type="entry name" value="MFS general substrate transporter"/>
    <property type="match status" value="1"/>
</dbReference>
<feature type="transmembrane region" description="Helical" evidence="6">
    <location>
        <begin position="67"/>
        <end position="88"/>
    </location>
</feature>
<dbReference type="GO" id="GO:0009705">
    <property type="term" value="C:plant-type vacuole membrane"/>
    <property type="evidence" value="ECO:0007669"/>
    <property type="project" value="TreeGrafter"/>
</dbReference>
<keyword evidence="4 6" id="KW-1133">Transmembrane helix</keyword>
<proteinExistence type="predicted"/>
<gene>
    <name evidence="7" type="ORF">RIF29_30526</name>
</gene>
<dbReference type="AlphaFoldDB" id="A0AAN9HWQ7"/>
<keyword evidence="5 6" id="KW-0472">Membrane</keyword>
<dbReference type="GO" id="GO:0022821">
    <property type="term" value="F:solute:potassium antiporter activity"/>
    <property type="evidence" value="ECO:0007669"/>
    <property type="project" value="TreeGrafter"/>
</dbReference>
<feature type="transmembrane region" description="Helical" evidence="6">
    <location>
        <begin position="21"/>
        <end position="47"/>
    </location>
</feature>
<dbReference type="Proteomes" id="UP001372338">
    <property type="component" value="Unassembled WGS sequence"/>
</dbReference>
<evidence type="ECO:0000313" key="8">
    <source>
        <dbReference type="Proteomes" id="UP001372338"/>
    </source>
</evidence>
<evidence type="ECO:0000256" key="1">
    <source>
        <dbReference type="ARBA" id="ARBA00004141"/>
    </source>
</evidence>
<dbReference type="PANTHER" id="PTHR23504">
    <property type="entry name" value="MAJOR FACILITATOR SUPERFAMILY DOMAIN-CONTAINING PROTEIN 10"/>
    <property type="match status" value="1"/>
</dbReference>
<sequence>MLGNTTKQAYATELLREEHHAIGLSTVNTAWLAALVLGPALGGYLALPVEKYPHIFLKGSFWDMFPYFLPCLVISGLAIVVTIICIWIPETLHNHNGSQESADDAEALENGSSEIDKDMIIQKNGNLLLNWPLMSSILVSSIFCLHDTAYIEVHL</sequence>
<dbReference type="EMBL" id="JAYWIO010000006">
    <property type="protein sequence ID" value="KAK7256927.1"/>
    <property type="molecule type" value="Genomic_DNA"/>
</dbReference>
<dbReference type="PANTHER" id="PTHR23504:SF90">
    <property type="entry name" value="MAJOR FACILITATOR SUPERFAMILY-RELATED"/>
    <property type="match status" value="1"/>
</dbReference>
<comment type="caution">
    <text evidence="7">The sequence shown here is derived from an EMBL/GenBank/DDBJ whole genome shotgun (WGS) entry which is preliminary data.</text>
</comment>
<comment type="subcellular location">
    <subcellularLocation>
        <location evidence="1">Membrane</location>
        <topology evidence="1">Multi-pass membrane protein</topology>
    </subcellularLocation>
</comment>
<keyword evidence="8" id="KW-1185">Reference proteome</keyword>
<evidence type="ECO:0000256" key="5">
    <source>
        <dbReference type="ARBA" id="ARBA00023136"/>
    </source>
</evidence>
<dbReference type="Gene3D" id="1.20.1250.20">
    <property type="entry name" value="MFS general substrate transporter like domains"/>
    <property type="match status" value="1"/>
</dbReference>
<dbReference type="GO" id="GO:0090333">
    <property type="term" value="P:regulation of stomatal closure"/>
    <property type="evidence" value="ECO:0007669"/>
    <property type="project" value="TreeGrafter"/>
</dbReference>
<protein>
    <submittedName>
        <fullName evidence="7">Uncharacterized protein</fullName>
    </submittedName>
</protein>
<evidence type="ECO:0000313" key="7">
    <source>
        <dbReference type="EMBL" id="KAK7256927.1"/>
    </source>
</evidence>
<dbReference type="InterPro" id="IPR036259">
    <property type="entry name" value="MFS_trans_sf"/>
</dbReference>
<organism evidence="7 8">
    <name type="scientific">Crotalaria pallida</name>
    <name type="common">Smooth rattlebox</name>
    <name type="synonym">Crotalaria striata</name>
    <dbReference type="NCBI Taxonomy" id="3830"/>
    <lineage>
        <taxon>Eukaryota</taxon>
        <taxon>Viridiplantae</taxon>
        <taxon>Streptophyta</taxon>
        <taxon>Embryophyta</taxon>
        <taxon>Tracheophyta</taxon>
        <taxon>Spermatophyta</taxon>
        <taxon>Magnoliopsida</taxon>
        <taxon>eudicotyledons</taxon>
        <taxon>Gunneridae</taxon>
        <taxon>Pentapetalae</taxon>
        <taxon>rosids</taxon>
        <taxon>fabids</taxon>
        <taxon>Fabales</taxon>
        <taxon>Fabaceae</taxon>
        <taxon>Papilionoideae</taxon>
        <taxon>50 kb inversion clade</taxon>
        <taxon>genistoids sensu lato</taxon>
        <taxon>core genistoids</taxon>
        <taxon>Crotalarieae</taxon>
        <taxon>Crotalaria</taxon>
    </lineage>
</organism>